<gene>
    <name evidence="4" type="ORF">SAMN02745883_01660</name>
</gene>
<dbReference type="Pfam" id="PF07719">
    <property type="entry name" value="TPR_2"/>
    <property type="match status" value="1"/>
</dbReference>
<dbReference type="PANTHER" id="PTHR44943:SF8">
    <property type="entry name" value="TPR REPEAT-CONTAINING PROTEIN MJ0263"/>
    <property type="match status" value="1"/>
</dbReference>
<evidence type="ECO:0000256" key="2">
    <source>
        <dbReference type="ARBA" id="ARBA00022803"/>
    </source>
</evidence>
<dbReference type="InterPro" id="IPR013105">
    <property type="entry name" value="TPR_2"/>
</dbReference>
<dbReference type="EMBL" id="FRAJ01000013">
    <property type="protein sequence ID" value="SHK26425.1"/>
    <property type="molecule type" value="Genomic_DNA"/>
</dbReference>
<dbReference type="PANTHER" id="PTHR44943">
    <property type="entry name" value="CELLULOSE SYNTHASE OPERON PROTEIN C"/>
    <property type="match status" value="1"/>
</dbReference>
<reference evidence="4 5" key="1">
    <citation type="submission" date="2016-11" db="EMBL/GenBank/DDBJ databases">
        <authorList>
            <person name="Jaros S."/>
            <person name="Januszkiewicz K."/>
            <person name="Wedrychowicz H."/>
        </authorList>
    </citation>
    <scope>NUCLEOTIDE SEQUENCE [LARGE SCALE GENOMIC DNA]</scope>
    <source>
        <strain evidence="4 5">DSM 14501</strain>
    </source>
</reference>
<accession>A0A1M6R1Q8</accession>
<evidence type="ECO:0000313" key="4">
    <source>
        <dbReference type="EMBL" id="SHK26425.1"/>
    </source>
</evidence>
<dbReference type="Proteomes" id="UP000184082">
    <property type="component" value="Unassembled WGS sequence"/>
</dbReference>
<dbReference type="Pfam" id="PF13181">
    <property type="entry name" value="TPR_8"/>
    <property type="match status" value="2"/>
</dbReference>
<evidence type="ECO:0000256" key="1">
    <source>
        <dbReference type="ARBA" id="ARBA00022737"/>
    </source>
</evidence>
<proteinExistence type="predicted"/>
<dbReference type="SUPFAM" id="SSF48452">
    <property type="entry name" value="TPR-like"/>
    <property type="match status" value="1"/>
</dbReference>
<dbReference type="SMART" id="SM00028">
    <property type="entry name" value="TPR"/>
    <property type="match status" value="4"/>
</dbReference>
<keyword evidence="2 3" id="KW-0802">TPR repeat</keyword>
<dbReference type="PROSITE" id="PS50293">
    <property type="entry name" value="TPR_REGION"/>
    <property type="match status" value="1"/>
</dbReference>
<dbReference type="Gene3D" id="1.25.40.10">
    <property type="entry name" value="Tetratricopeptide repeat domain"/>
    <property type="match status" value="2"/>
</dbReference>
<dbReference type="RefSeq" id="WP_072967484.1">
    <property type="nucleotide sequence ID" value="NZ_FRAJ01000013.1"/>
</dbReference>
<keyword evidence="1" id="KW-0677">Repeat</keyword>
<feature type="repeat" description="TPR" evidence="3">
    <location>
        <begin position="259"/>
        <end position="292"/>
    </location>
</feature>
<sequence>MFSRIEKYLRKRANEIVFIELKEDKYFKAKNLKLSKDISLPIALQKVISKVNGKEENDKFSLFDIIQGMIFMLGIDKDFKYNKDYKEFLLNFDENIKFKILEQGFKYAQNDKKLDALICFKASLYIDKEDINALYNYARVCEELAFDTEDNNDLNYDFYDEALEVFEVIIEKYPDFSLAYYHLGFHYMNRKQYKKAELIWKTCIEKGIDEEKEMEILNKLSENNYKIQYEEGYSLVLNGRPLEALDKLLPLAEKYPEWWNLLFFVGLAYRHLKEYEKALSYFKRAHNLKPSQVDILNEMGLCYMSLGKIDDSIRYFKRAVNLKNDLPDILCNLGSAYIEKGDYEKAREYIMKSYKINPQDEITIAWMKELEKITK</sequence>
<dbReference type="InterPro" id="IPR011990">
    <property type="entry name" value="TPR-like_helical_dom_sf"/>
</dbReference>
<feature type="repeat" description="TPR" evidence="3">
    <location>
        <begin position="293"/>
        <end position="326"/>
    </location>
</feature>
<organism evidence="4 5">
    <name type="scientific">Caminicella sporogenes DSM 14501</name>
    <dbReference type="NCBI Taxonomy" id="1121266"/>
    <lineage>
        <taxon>Bacteria</taxon>
        <taxon>Bacillati</taxon>
        <taxon>Bacillota</taxon>
        <taxon>Clostridia</taxon>
        <taxon>Peptostreptococcales</taxon>
        <taxon>Caminicellaceae</taxon>
        <taxon>Caminicella</taxon>
    </lineage>
</organism>
<feature type="repeat" description="TPR" evidence="3">
    <location>
        <begin position="327"/>
        <end position="360"/>
    </location>
</feature>
<keyword evidence="5" id="KW-1185">Reference proteome</keyword>
<dbReference type="InterPro" id="IPR019734">
    <property type="entry name" value="TPR_rpt"/>
</dbReference>
<protein>
    <submittedName>
        <fullName evidence="4">Tetratricopeptide repeat-containing protein</fullName>
    </submittedName>
</protein>
<name>A0A1M6R1Q8_9FIRM</name>
<dbReference type="InterPro" id="IPR051685">
    <property type="entry name" value="Ycf3/AcsC/BcsC/TPR_MFPF"/>
</dbReference>
<evidence type="ECO:0000256" key="3">
    <source>
        <dbReference type="PROSITE-ProRule" id="PRU00339"/>
    </source>
</evidence>
<dbReference type="STRING" id="1121266.SAMN02745883_01660"/>
<dbReference type="AlphaFoldDB" id="A0A1M6R1Q8"/>
<evidence type="ECO:0000313" key="5">
    <source>
        <dbReference type="Proteomes" id="UP000184082"/>
    </source>
</evidence>
<dbReference type="PROSITE" id="PS50005">
    <property type="entry name" value="TPR"/>
    <property type="match status" value="3"/>
</dbReference>